<evidence type="ECO:0000313" key="6">
    <source>
        <dbReference type="WBParaSite" id="maker-E.canG7_contigs_5951-snap-gene-0.28-mRNA-1"/>
    </source>
</evidence>
<feature type="compositionally biased region" description="Polar residues" evidence="3">
    <location>
        <begin position="263"/>
        <end position="274"/>
    </location>
</feature>
<dbReference type="PANTHER" id="PTHR23236:SF11">
    <property type="entry name" value="EUKARYOTIC TRANSLATION INITIATION FACTOR 4H"/>
    <property type="match status" value="1"/>
</dbReference>
<keyword evidence="1 2" id="KW-0694">RNA-binding</keyword>
<dbReference type="SMART" id="SM00360">
    <property type="entry name" value="RRM"/>
    <property type="match status" value="1"/>
</dbReference>
<dbReference type="AlphaFoldDB" id="A0A915EXV8"/>
<dbReference type="WBParaSite" id="maker-E.canG7_contigs_5951-snap-gene-0.28-mRNA-1">
    <property type="protein sequence ID" value="maker-E.canG7_contigs_5951-snap-gene-0.28-mRNA-1"/>
    <property type="gene ID" value="EcG7_05048"/>
</dbReference>
<feature type="compositionally biased region" description="Low complexity" evidence="3">
    <location>
        <begin position="285"/>
        <end position="301"/>
    </location>
</feature>
<evidence type="ECO:0000313" key="5">
    <source>
        <dbReference type="Proteomes" id="UP000887562"/>
    </source>
</evidence>
<evidence type="ECO:0000256" key="1">
    <source>
        <dbReference type="ARBA" id="ARBA00022884"/>
    </source>
</evidence>
<protein>
    <submittedName>
        <fullName evidence="6">RRM domain-containing protein</fullName>
    </submittedName>
</protein>
<dbReference type="InterPro" id="IPR035979">
    <property type="entry name" value="RBD_domain_sf"/>
</dbReference>
<feature type="region of interest" description="Disordered" evidence="3">
    <location>
        <begin position="148"/>
        <end position="210"/>
    </location>
</feature>
<accession>A0A915EXV8</accession>
<feature type="compositionally biased region" description="Basic and acidic residues" evidence="3">
    <location>
        <begin position="164"/>
        <end position="175"/>
    </location>
</feature>
<dbReference type="PROSITE" id="PS50102">
    <property type="entry name" value="RRM"/>
    <property type="match status" value="1"/>
</dbReference>
<dbReference type="PANTHER" id="PTHR23236">
    <property type="entry name" value="EUKARYOTIC TRANSLATION INITIATION FACTOR 4B/4H"/>
    <property type="match status" value="1"/>
</dbReference>
<dbReference type="Proteomes" id="UP000887562">
    <property type="component" value="Unplaced"/>
</dbReference>
<keyword evidence="5" id="KW-1185">Reference proteome</keyword>
<dbReference type="InterPro" id="IPR012677">
    <property type="entry name" value="Nucleotide-bd_a/b_plait_sf"/>
</dbReference>
<sequence length="404" mass="43891">MGKKGKKNRFNQVLDIDISYSSSSVLDGAATIPSDLHLSKEKVTELQRIKAQLPSAPLAVRLEEDIARIPDTGPFRLVLVNVAFSATRREIEEFFLPIHPLYIRTVEEDGQFRGYCFVDFASKADLVTAMEKNGAFLLNRRVTMRIADQNDTSNRRGYGSRDSFNSRRSDYRSRGFDAAGEGGADPSGWTRRTVRPPPPPPPMAVAGPLPERPIIRLQPRTKPLNGNADEVATSARHAAIFGAAKPVDTAAMERQIEEKMAKTSLQTEKPQTTVKEPAAPATVSTARGTNGRKTTTTTATSSKCMGKAVGDDAELEARLPHHPASCLNCHSLGHLFRPLSSSTPRLSHLLSAASSSVSIHLFPPTLISTSLGSIRRGGATGCHGAEAYDLAITRWVCADLFGRY</sequence>
<dbReference type="Gene3D" id="3.30.70.330">
    <property type="match status" value="1"/>
</dbReference>
<dbReference type="SUPFAM" id="SSF54928">
    <property type="entry name" value="RNA-binding domain, RBD"/>
    <property type="match status" value="1"/>
</dbReference>
<feature type="region of interest" description="Disordered" evidence="3">
    <location>
        <begin position="261"/>
        <end position="301"/>
    </location>
</feature>
<dbReference type="Pfam" id="PF00076">
    <property type="entry name" value="RRM_1"/>
    <property type="match status" value="1"/>
</dbReference>
<dbReference type="GO" id="GO:0003723">
    <property type="term" value="F:RNA binding"/>
    <property type="evidence" value="ECO:0007669"/>
    <property type="project" value="UniProtKB-UniRule"/>
</dbReference>
<organism evidence="5 6">
    <name type="scientific">Echinococcus canadensis</name>
    <dbReference type="NCBI Taxonomy" id="519352"/>
    <lineage>
        <taxon>Eukaryota</taxon>
        <taxon>Metazoa</taxon>
        <taxon>Spiralia</taxon>
        <taxon>Lophotrochozoa</taxon>
        <taxon>Platyhelminthes</taxon>
        <taxon>Cestoda</taxon>
        <taxon>Eucestoda</taxon>
        <taxon>Cyclophyllidea</taxon>
        <taxon>Taeniidae</taxon>
        <taxon>Echinococcus</taxon>
        <taxon>Echinococcus canadensis group</taxon>
    </lineage>
</organism>
<evidence type="ECO:0000259" key="4">
    <source>
        <dbReference type="PROSITE" id="PS50102"/>
    </source>
</evidence>
<name>A0A915EXV8_9CEST</name>
<evidence type="ECO:0000256" key="3">
    <source>
        <dbReference type="SAM" id="MobiDB-lite"/>
    </source>
</evidence>
<dbReference type="InterPro" id="IPR000504">
    <property type="entry name" value="RRM_dom"/>
</dbReference>
<feature type="domain" description="RRM" evidence="4">
    <location>
        <begin position="75"/>
        <end position="149"/>
    </location>
</feature>
<proteinExistence type="predicted"/>
<evidence type="ECO:0000256" key="2">
    <source>
        <dbReference type="PROSITE-ProRule" id="PRU00176"/>
    </source>
</evidence>
<reference evidence="6" key="1">
    <citation type="submission" date="2022-11" db="UniProtKB">
        <authorList>
            <consortium name="WormBaseParasite"/>
        </authorList>
    </citation>
    <scope>IDENTIFICATION</scope>
</reference>